<protein>
    <recommendedName>
        <fullName evidence="2">Lipopolysaccharide assembly protein B</fullName>
    </recommendedName>
</protein>
<feature type="topological domain" description="Cytoplasmic" evidence="2">
    <location>
        <begin position="23"/>
        <end position="395"/>
    </location>
</feature>
<keyword evidence="2" id="KW-0472">Membrane</keyword>
<dbReference type="GO" id="GO:0009898">
    <property type="term" value="C:cytoplasmic side of plasma membrane"/>
    <property type="evidence" value="ECO:0007669"/>
    <property type="project" value="UniProtKB-UniRule"/>
</dbReference>
<dbReference type="Pfam" id="PF13432">
    <property type="entry name" value="TPR_16"/>
    <property type="match status" value="2"/>
</dbReference>
<feature type="binding site" evidence="2">
    <location>
        <position position="363"/>
    </location>
    <ligand>
        <name>Fe cation</name>
        <dbReference type="ChEBI" id="CHEBI:24875"/>
    </ligand>
</feature>
<evidence type="ECO:0000256" key="2">
    <source>
        <dbReference type="HAMAP-Rule" id="MF_00994"/>
    </source>
</evidence>
<dbReference type="Proteomes" id="UP000003704">
    <property type="component" value="Unassembled WGS sequence"/>
</dbReference>
<dbReference type="OrthoDB" id="507476at2"/>
<dbReference type="PATRIC" id="fig|1172194.4.peg.3944"/>
<evidence type="ECO:0000313" key="4">
    <source>
        <dbReference type="EMBL" id="EIT67625.1"/>
    </source>
</evidence>
<keyword evidence="2" id="KW-0997">Cell inner membrane</keyword>
<dbReference type="Gene3D" id="1.25.40.10">
    <property type="entry name" value="Tetratricopeptide repeat domain"/>
    <property type="match status" value="2"/>
</dbReference>
<comment type="similarity">
    <text evidence="2">Belongs to the LapB family.</text>
</comment>
<reference evidence="4 5" key="1">
    <citation type="journal article" date="2012" name="J. Bacteriol.">
        <title>Genome Sequence of n-Alkane-Degrading Hydrocarboniphaga effusa Strain AP103T (ATCC BAA-332T).</title>
        <authorList>
            <person name="Chang H.K."/>
            <person name="Zylstra G.J."/>
            <person name="Chae J.C."/>
        </authorList>
    </citation>
    <scope>NUCLEOTIDE SEQUENCE [LARGE SCALE GENOMIC DNA]</scope>
    <source>
        <strain evidence="4 5">AP103</strain>
    </source>
</reference>
<dbReference type="GO" id="GO:0046890">
    <property type="term" value="P:regulation of lipid biosynthetic process"/>
    <property type="evidence" value="ECO:0007669"/>
    <property type="project" value="UniProtKB-UniRule"/>
</dbReference>
<keyword evidence="2" id="KW-0677">Repeat</keyword>
<dbReference type="AlphaFoldDB" id="I8T165"/>
<comment type="subcellular location">
    <subcellularLocation>
        <location evidence="2">Cell inner membrane</location>
        <topology evidence="2">Single-pass membrane protein</topology>
        <orientation evidence="2">Cytoplasmic side</orientation>
    </subcellularLocation>
</comment>
<name>I8T165_9GAMM</name>
<keyword evidence="2" id="KW-1003">Cell membrane</keyword>
<feature type="binding site" evidence="2">
    <location>
        <position position="360"/>
    </location>
    <ligand>
        <name>Fe cation</name>
        <dbReference type="ChEBI" id="CHEBI:24875"/>
    </ligand>
</feature>
<feature type="binding site" evidence="2">
    <location>
        <position position="377"/>
    </location>
    <ligand>
        <name>Fe cation</name>
        <dbReference type="ChEBI" id="CHEBI:24875"/>
    </ligand>
</feature>
<dbReference type="SUPFAM" id="SSF48452">
    <property type="entry name" value="TPR-like"/>
    <property type="match status" value="1"/>
</dbReference>
<keyword evidence="2" id="KW-0408">Iron</keyword>
<dbReference type="GO" id="GO:0005506">
    <property type="term" value="F:iron ion binding"/>
    <property type="evidence" value="ECO:0007669"/>
    <property type="project" value="UniProtKB-UniRule"/>
</dbReference>
<dbReference type="Pfam" id="PF14559">
    <property type="entry name" value="TPR_19"/>
    <property type="match status" value="1"/>
</dbReference>
<gene>
    <name evidence="2" type="primary">lapB</name>
    <name evidence="4" type="ORF">WQQ_40600</name>
</gene>
<keyword evidence="1 2" id="KW-0479">Metal-binding</keyword>
<evidence type="ECO:0000256" key="1">
    <source>
        <dbReference type="ARBA" id="ARBA00022723"/>
    </source>
</evidence>
<dbReference type="InterPro" id="IPR011990">
    <property type="entry name" value="TPR-like_helical_dom_sf"/>
</dbReference>
<evidence type="ECO:0000259" key="3">
    <source>
        <dbReference type="Pfam" id="PF18073"/>
    </source>
</evidence>
<keyword evidence="2" id="KW-0812">Transmembrane</keyword>
<keyword evidence="2" id="KW-1133">Transmembrane helix</keyword>
<dbReference type="HAMAP" id="MF_00994">
    <property type="entry name" value="LPS_assembly_LapB"/>
    <property type="match status" value="1"/>
</dbReference>
<comment type="caution">
    <text evidence="4">The sequence shown here is derived from an EMBL/GenBank/DDBJ whole genome shotgun (WGS) entry which is preliminary data.</text>
</comment>
<dbReference type="Pfam" id="PF18073">
    <property type="entry name" value="Zn_ribbon_LapB"/>
    <property type="match status" value="1"/>
</dbReference>
<evidence type="ECO:0000313" key="5">
    <source>
        <dbReference type="Proteomes" id="UP000003704"/>
    </source>
</evidence>
<organism evidence="4 5">
    <name type="scientific">Hydrocarboniphaga effusa AP103</name>
    <dbReference type="NCBI Taxonomy" id="1172194"/>
    <lineage>
        <taxon>Bacteria</taxon>
        <taxon>Pseudomonadati</taxon>
        <taxon>Pseudomonadota</taxon>
        <taxon>Gammaproteobacteria</taxon>
        <taxon>Nevskiales</taxon>
        <taxon>Nevskiaceae</taxon>
        <taxon>Hydrocarboniphaga</taxon>
    </lineage>
</organism>
<dbReference type="InterPro" id="IPR030865">
    <property type="entry name" value="LapB"/>
</dbReference>
<dbReference type="RefSeq" id="WP_007186995.1">
    <property type="nucleotide sequence ID" value="NZ_AKGD01000004.1"/>
</dbReference>
<feature type="domain" description="LapB rubredoxin metal binding" evidence="3">
    <location>
        <begin position="358"/>
        <end position="385"/>
    </location>
</feature>
<proteinExistence type="inferred from homology"/>
<dbReference type="STRING" id="1172194.WQQ_40600"/>
<sequence length="395" mass="43602">MVDSLSVWLVLPLGIALGWYLRARGPADPTQPASTSGASGVSPDALAGMSHLVNDDPDQAVASLLRATELDTQAVELHLTLGSLFRKRGELDRALRVHESLADRAQLTSEQMERTRFELAQDYFKAGMIDKAEELFEQLSHRGLYATAALEALISVHEQSREWRRAIEASRRLQAVGAQPRQPVIAQYYCELAEQARMGKDIDEAIRLANRALEEDGGCVRANLILGRLQEEAKDFRAAVKSLRQVPEQDLRYTPEIVEPLMRCSKELGELPAFLDFLREIDSETSASASALAQAQLMRETGMNPARFLAETFSASPNWALLEQLLSSIEPPADETSAVAMNNLREALKTAAAARNRYRCTSCGLAPGLLFWQCPSCKQWGSVIPADDRLIPKVS</sequence>
<comment type="function">
    <text evidence="2">Modulates cellular lipopolysaccharide (LPS) levels by regulating LpxC, which is involved in lipid A biosynthesis. May act by modulating the proteolytic activity of FtsH towards LpxC. May also coordinate assembly of proteins involved in LPS synthesis at the plasma membrane.</text>
</comment>
<keyword evidence="5" id="KW-1185">Reference proteome</keyword>
<accession>I8T165</accession>
<dbReference type="EMBL" id="AKGD01000004">
    <property type="protein sequence ID" value="EIT67625.1"/>
    <property type="molecule type" value="Genomic_DNA"/>
</dbReference>
<dbReference type="GO" id="GO:0008653">
    <property type="term" value="P:lipopolysaccharide metabolic process"/>
    <property type="evidence" value="ECO:0007669"/>
    <property type="project" value="InterPro"/>
</dbReference>
<keyword evidence="2" id="KW-0802">TPR repeat</keyword>
<feature type="binding site" evidence="2">
    <location>
        <position position="374"/>
    </location>
    <ligand>
        <name>Fe cation</name>
        <dbReference type="ChEBI" id="CHEBI:24875"/>
    </ligand>
</feature>
<dbReference type="InterPro" id="IPR041166">
    <property type="entry name" value="Rubredoxin_2"/>
</dbReference>